<name>A0ACC2SLA7_9FUNG</name>
<proteinExistence type="predicted"/>
<reference evidence="1" key="1">
    <citation type="submission" date="2022-04" db="EMBL/GenBank/DDBJ databases">
        <title>Genome of the entomopathogenic fungus Entomophthora muscae.</title>
        <authorList>
            <person name="Elya C."/>
            <person name="Lovett B.R."/>
            <person name="Lee E."/>
            <person name="Macias A.M."/>
            <person name="Hajek A.E."/>
            <person name="De Bivort B.L."/>
            <person name="Kasson M.T."/>
            <person name="De Fine Licht H.H."/>
            <person name="Stajich J.E."/>
        </authorList>
    </citation>
    <scope>NUCLEOTIDE SEQUENCE</scope>
    <source>
        <strain evidence="1">Berkeley</strain>
    </source>
</reference>
<dbReference type="EMBL" id="QTSX02004984">
    <property type="protein sequence ID" value="KAJ9062946.1"/>
    <property type="molecule type" value="Genomic_DNA"/>
</dbReference>
<organism evidence="1 2">
    <name type="scientific">Entomophthora muscae</name>
    <dbReference type="NCBI Taxonomy" id="34485"/>
    <lineage>
        <taxon>Eukaryota</taxon>
        <taxon>Fungi</taxon>
        <taxon>Fungi incertae sedis</taxon>
        <taxon>Zoopagomycota</taxon>
        <taxon>Entomophthoromycotina</taxon>
        <taxon>Entomophthoromycetes</taxon>
        <taxon>Entomophthorales</taxon>
        <taxon>Entomophthoraceae</taxon>
        <taxon>Entomophthora</taxon>
    </lineage>
</organism>
<evidence type="ECO:0000313" key="1">
    <source>
        <dbReference type="EMBL" id="KAJ9062946.1"/>
    </source>
</evidence>
<sequence>MGWESNNPLLIDKVVTSLSGPKPLAVPQDSASKPPVQDAENFPKVPTPDTGGLLGEIHKFLHESNSELPQSPGGGTEHKEAPNTQIDKQKDSKSSHPKAVSGKLPVPNATLSSETSDVNPPKPRKPDQVVKSGSVV</sequence>
<dbReference type="Proteomes" id="UP001165960">
    <property type="component" value="Unassembled WGS sequence"/>
</dbReference>
<comment type="caution">
    <text evidence="1">The sequence shown here is derived from an EMBL/GenBank/DDBJ whole genome shotgun (WGS) entry which is preliminary data.</text>
</comment>
<accession>A0ACC2SLA7</accession>
<keyword evidence="2" id="KW-1185">Reference proteome</keyword>
<gene>
    <name evidence="1" type="ORF">DSO57_1039618</name>
</gene>
<protein>
    <submittedName>
        <fullName evidence="1">Uncharacterized protein</fullName>
    </submittedName>
</protein>
<evidence type="ECO:0000313" key="2">
    <source>
        <dbReference type="Proteomes" id="UP001165960"/>
    </source>
</evidence>